<name>A0AAN9SLA6_PSOTE</name>
<evidence type="ECO:0000313" key="2">
    <source>
        <dbReference type="Proteomes" id="UP001386955"/>
    </source>
</evidence>
<proteinExistence type="predicted"/>
<comment type="caution">
    <text evidence="1">The sequence shown here is derived from an EMBL/GenBank/DDBJ whole genome shotgun (WGS) entry which is preliminary data.</text>
</comment>
<sequence>MNGAALSHSRELSGSGHHAKLIGHVAELQVALQNSATGSATSDSSGHRAYGNERHGMTYSCFSYHTKFIWDSKKSDRDIRAKLPLHPNSNSKLYYEVLVR</sequence>
<dbReference type="AlphaFoldDB" id="A0AAN9SLA6"/>
<dbReference type="EMBL" id="JAYMYS010000003">
    <property type="protein sequence ID" value="KAK7399603.1"/>
    <property type="molecule type" value="Genomic_DNA"/>
</dbReference>
<reference evidence="1 2" key="1">
    <citation type="submission" date="2024-01" db="EMBL/GenBank/DDBJ databases">
        <title>The genomes of 5 underutilized Papilionoideae crops provide insights into root nodulation and disease resistanc.</title>
        <authorList>
            <person name="Jiang F."/>
        </authorList>
    </citation>
    <scope>NUCLEOTIDE SEQUENCE [LARGE SCALE GENOMIC DNA]</scope>
    <source>
        <strain evidence="1">DUOXIRENSHENG_FW03</strain>
        <tissue evidence="1">Leaves</tissue>
    </source>
</reference>
<organism evidence="1 2">
    <name type="scientific">Psophocarpus tetragonolobus</name>
    <name type="common">Winged bean</name>
    <name type="synonym">Dolichos tetragonolobus</name>
    <dbReference type="NCBI Taxonomy" id="3891"/>
    <lineage>
        <taxon>Eukaryota</taxon>
        <taxon>Viridiplantae</taxon>
        <taxon>Streptophyta</taxon>
        <taxon>Embryophyta</taxon>
        <taxon>Tracheophyta</taxon>
        <taxon>Spermatophyta</taxon>
        <taxon>Magnoliopsida</taxon>
        <taxon>eudicotyledons</taxon>
        <taxon>Gunneridae</taxon>
        <taxon>Pentapetalae</taxon>
        <taxon>rosids</taxon>
        <taxon>fabids</taxon>
        <taxon>Fabales</taxon>
        <taxon>Fabaceae</taxon>
        <taxon>Papilionoideae</taxon>
        <taxon>50 kb inversion clade</taxon>
        <taxon>NPAAA clade</taxon>
        <taxon>indigoferoid/millettioid clade</taxon>
        <taxon>Phaseoleae</taxon>
        <taxon>Psophocarpus</taxon>
    </lineage>
</organism>
<protein>
    <submittedName>
        <fullName evidence="1">Uncharacterized protein</fullName>
    </submittedName>
</protein>
<gene>
    <name evidence="1" type="ORF">VNO78_10788</name>
</gene>
<dbReference type="Proteomes" id="UP001386955">
    <property type="component" value="Unassembled WGS sequence"/>
</dbReference>
<evidence type="ECO:0000313" key="1">
    <source>
        <dbReference type="EMBL" id="KAK7399603.1"/>
    </source>
</evidence>
<accession>A0AAN9SLA6</accession>
<keyword evidence="2" id="KW-1185">Reference proteome</keyword>